<name>A0ABY7CY89_9BASI</name>
<reference evidence="2" key="1">
    <citation type="submission" date="2022-10" db="EMBL/GenBank/DDBJ databases">
        <title>Puccinia triticina Genome sequencing and assembly.</title>
        <authorList>
            <person name="Li C."/>
        </authorList>
    </citation>
    <scope>NUCLEOTIDE SEQUENCE</scope>
    <source>
        <strain evidence="2">Pt15</strain>
    </source>
</reference>
<evidence type="ECO:0000256" key="1">
    <source>
        <dbReference type="SAM" id="MobiDB-lite"/>
    </source>
</evidence>
<dbReference type="GeneID" id="77802565"/>
<gene>
    <name evidence="2" type="ORF">PtA15_11A95</name>
</gene>
<sequence length="285" mass="31878">MTKHIGQPVPPPRGLASLADFLGYSKPWSPGSLFRNSASSASTNQISLALNFGLNQALRASPIPVPKPRVTELQTRIMFLHPGALLTCLVLISCSHGRCLRRGLWKRMNDMDQLKVPLLSKDYSSEFARASDAGAYNERTVHRGKGRQHYINEDSDSLDGPPKNSETTKAVPKDQMAGSRPDRDFKNESGGPSGSKIPIVKENKEQEIRVSLPPDSLVRAEGKLTKIKMKVFRIISPRATMKPSWCLNWLFEARKSDKGEDPEFIEPYEFLKSIFEGGLLHDRFF</sequence>
<dbReference type="Proteomes" id="UP001164743">
    <property type="component" value="Chromosome 11A"/>
</dbReference>
<keyword evidence="3" id="KW-1185">Reference proteome</keyword>
<proteinExistence type="predicted"/>
<dbReference type="RefSeq" id="XP_053024962.1">
    <property type="nucleotide sequence ID" value="XM_053161671.1"/>
</dbReference>
<dbReference type="EMBL" id="CP110431">
    <property type="protein sequence ID" value="WAQ89407.1"/>
    <property type="molecule type" value="Genomic_DNA"/>
</dbReference>
<feature type="region of interest" description="Disordered" evidence="1">
    <location>
        <begin position="138"/>
        <end position="201"/>
    </location>
</feature>
<evidence type="ECO:0000313" key="2">
    <source>
        <dbReference type="EMBL" id="WAQ89407.1"/>
    </source>
</evidence>
<accession>A0ABY7CY89</accession>
<organism evidence="2 3">
    <name type="scientific">Puccinia triticina</name>
    <dbReference type="NCBI Taxonomy" id="208348"/>
    <lineage>
        <taxon>Eukaryota</taxon>
        <taxon>Fungi</taxon>
        <taxon>Dikarya</taxon>
        <taxon>Basidiomycota</taxon>
        <taxon>Pucciniomycotina</taxon>
        <taxon>Pucciniomycetes</taxon>
        <taxon>Pucciniales</taxon>
        <taxon>Pucciniaceae</taxon>
        <taxon>Puccinia</taxon>
    </lineage>
</organism>
<evidence type="ECO:0000313" key="3">
    <source>
        <dbReference type="Proteomes" id="UP001164743"/>
    </source>
</evidence>
<protein>
    <submittedName>
        <fullName evidence="2">Uncharacterized protein</fullName>
    </submittedName>
</protein>